<sequence>MKSTENSLMALTKINVEILVEMYDCECCGAYEAVSVTDDKGNDWYYDGHFGGTNCPFPIKTYAISETKKNARKWYRENGFDAKISVSEKRM</sequence>
<evidence type="ECO:0008006" key="2">
    <source>
        <dbReference type="Google" id="ProtNLM"/>
    </source>
</evidence>
<reference evidence="1" key="1">
    <citation type="submission" date="2024-03" db="EMBL/GenBank/DDBJ databases">
        <authorList>
            <person name="Chantapakul B."/>
            <person name="Wang S."/>
        </authorList>
    </citation>
    <scope>NUCLEOTIDE SEQUENCE</scope>
</reference>
<proteinExistence type="predicted"/>
<name>A0AAU8HYU4_9CAUD</name>
<dbReference type="EMBL" id="PP429226">
    <property type="protein sequence ID" value="XCI77574.1"/>
    <property type="molecule type" value="Genomic_DNA"/>
</dbReference>
<evidence type="ECO:0000313" key="1">
    <source>
        <dbReference type="EMBL" id="XCI77574.1"/>
    </source>
</evidence>
<accession>A0AAU8HYU4</accession>
<gene>
    <name evidence="1" type="ORF">LDCGVIBL_CDS0216</name>
</gene>
<protein>
    <recommendedName>
        <fullName evidence="2">Phage protein</fullName>
    </recommendedName>
</protein>
<organism evidence="1">
    <name type="scientific">Rhizobium phage LG08</name>
    <dbReference type="NCBI Taxonomy" id="3129229"/>
    <lineage>
        <taxon>Viruses</taxon>
        <taxon>Duplodnaviria</taxon>
        <taxon>Heunggongvirae</taxon>
        <taxon>Uroviricota</taxon>
        <taxon>Caudoviricetes</taxon>
    </lineage>
</organism>